<dbReference type="Gene3D" id="3.30.360.10">
    <property type="entry name" value="Dihydrodipicolinate Reductase, domain 2"/>
    <property type="match status" value="1"/>
</dbReference>
<comment type="caution">
    <text evidence="3">The sequence shown here is derived from an EMBL/GenBank/DDBJ whole genome shotgun (WGS) entry which is preliminary data.</text>
</comment>
<dbReference type="PANTHER" id="PTHR43708:SF7">
    <property type="entry name" value="OXIDOREDUCTASE"/>
    <property type="match status" value="1"/>
</dbReference>
<dbReference type="STRING" id="908337.HMPREF9257_0760"/>
<dbReference type="RefSeq" id="WP_006418869.1">
    <property type="nucleotide sequence ID" value="NZ_AENN01000017.1"/>
</dbReference>
<evidence type="ECO:0000259" key="1">
    <source>
        <dbReference type="Pfam" id="PF01408"/>
    </source>
</evidence>
<dbReference type="InterPro" id="IPR055170">
    <property type="entry name" value="GFO_IDH_MocA-like_dom"/>
</dbReference>
<sequence>MLTLAYIGNGKSTNRYHLPFVLTRTDTFKVKTIYSRTNKGTWMPIPGVNYVHDLQTIYQDPEIDLVVITTPSPTHFQLAKETLEAGKNVLLEKPFTETRQEAQDLFDLAQAKGLFIQAYQNRRFDSDFLTLQKVIESGKLGDLHEIEMSFDYFRPQTPQSVDHYERINSFVYGHACHTLDQVISYFGRPQAVHYDVKQLLGSGRMNDYFDVDMYYDFPLKVSVKSSYFRIKARPSFVAYGSKGMFVKASKDRQEEHLKLFYLPGPGHEDFGVDLPEHYGTLTYVDDQDNYHEEKVISEVGDYGRIYDGVYQSLVHGQAKLVEDQETLTQIDLLEQITANLK</sequence>
<dbReference type="OrthoDB" id="9815825at2"/>
<dbReference type="Pfam" id="PF22725">
    <property type="entry name" value="GFO_IDH_MocA_C3"/>
    <property type="match status" value="1"/>
</dbReference>
<dbReference type="SUPFAM" id="SSF51735">
    <property type="entry name" value="NAD(P)-binding Rossmann-fold domains"/>
    <property type="match status" value="1"/>
</dbReference>
<evidence type="ECO:0000313" key="3">
    <source>
        <dbReference type="EMBL" id="EFR30709.1"/>
    </source>
</evidence>
<dbReference type="GO" id="GO:0000166">
    <property type="term" value="F:nucleotide binding"/>
    <property type="evidence" value="ECO:0007669"/>
    <property type="project" value="InterPro"/>
</dbReference>
<dbReference type="InterPro" id="IPR000683">
    <property type="entry name" value="Gfo/Idh/MocA-like_OxRdtase_N"/>
</dbReference>
<name>E4KR44_9LACT</name>
<dbReference type="AlphaFoldDB" id="E4KR44"/>
<dbReference type="PANTHER" id="PTHR43708">
    <property type="entry name" value="CONSERVED EXPRESSED OXIDOREDUCTASE (EUROFUNG)"/>
    <property type="match status" value="1"/>
</dbReference>
<dbReference type="Proteomes" id="UP000005990">
    <property type="component" value="Unassembled WGS sequence"/>
</dbReference>
<accession>E4KR44</accession>
<gene>
    <name evidence="3" type="ORF">HMPREF9257_0760</name>
</gene>
<dbReference type="Pfam" id="PF01408">
    <property type="entry name" value="GFO_IDH_MocA"/>
    <property type="match status" value="1"/>
</dbReference>
<dbReference type="InterPro" id="IPR051317">
    <property type="entry name" value="Gfo/Idh/MocA_oxidoreduct"/>
</dbReference>
<dbReference type="eggNOG" id="COG0673">
    <property type="taxonomic scope" value="Bacteria"/>
</dbReference>
<evidence type="ECO:0000313" key="4">
    <source>
        <dbReference type="Proteomes" id="UP000005990"/>
    </source>
</evidence>
<organism evidence="3 4">
    <name type="scientific">Eremococcus coleocola ACS-139-V-Col8</name>
    <dbReference type="NCBI Taxonomy" id="908337"/>
    <lineage>
        <taxon>Bacteria</taxon>
        <taxon>Bacillati</taxon>
        <taxon>Bacillota</taxon>
        <taxon>Bacilli</taxon>
        <taxon>Lactobacillales</taxon>
        <taxon>Aerococcaceae</taxon>
        <taxon>Eremococcus</taxon>
    </lineage>
</organism>
<keyword evidence="4" id="KW-1185">Reference proteome</keyword>
<feature type="domain" description="Gfo/Idh/MocA-like oxidoreductase N-terminal" evidence="1">
    <location>
        <begin position="5"/>
        <end position="117"/>
    </location>
</feature>
<dbReference type="InterPro" id="IPR036291">
    <property type="entry name" value="NAD(P)-bd_dom_sf"/>
</dbReference>
<dbReference type="EMBL" id="AENN01000017">
    <property type="protein sequence ID" value="EFR30709.1"/>
    <property type="molecule type" value="Genomic_DNA"/>
</dbReference>
<dbReference type="Gene3D" id="3.40.50.720">
    <property type="entry name" value="NAD(P)-binding Rossmann-like Domain"/>
    <property type="match status" value="1"/>
</dbReference>
<protein>
    <submittedName>
        <fullName evidence="3">Oxidoreductase, NAD-binding domain protein</fullName>
    </submittedName>
</protein>
<feature type="domain" description="GFO/IDH/MocA-like oxidoreductase" evidence="2">
    <location>
        <begin position="128"/>
        <end position="245"/>
    </location>
</feature>
<evidence type="ECO:0000259" key="2">
    <source>
        <dbReference type="Pfam" id="PF22725"/>
    </source>
</evidence>
<proteinExistence type="predicted"/>
<reference evidence="3 4" key="1">
    <citation type="submission" date="2010-10" db="EMBL/GenBank/DDBJ databases">
        <authorList>
            <person name="Durkin A.S."/>
            <person name="Madupu R."/>
            <person name="Torralba M."/>
            <person name="Gillis M."/>
            <person name="Methe B."/>
            <person name="Sutton G."/>
            <person name="Nelson K.E."/>
        </authorList>
    </citation>
    <scope>NUCLEOTIDE SEQUENCE [LARGE SCALE GENOMIC DNA]</scope>
    <source>
        <strain evidence="3 4">ACS-139-V-Col8</strain>
    </source>
</reference>